<evidence type="ECO:0000313" key="1">
    <source>
        <dbReference type="EMBL" id="KAL3803575.1"/>
    </source>
</evidence>
<reference evidence="1 2" key="1">
    <citation type="submission" date="2024-10" db="EMBL/GenBank/DDBJ databases">
        <title>Updated reference genomes for cyclostephanoid diatoms.</title>
        <authorList>
            <person name="Roberts W.R."/>
            <person name="Alverson A.J."/>
        </authorList>
    </citation>
    <scope>NUCLEOTIDE SEQUENCE [LARGE SCALE GENOMIC DNA]</scope>
    <source>
        <strain evidence="1 2">AJA010-31</strain>
    </source>
</reference>
<sequence>MLLPKDVVGYYQLHEVIGF</sequence>
<protein>
    <submittedName>
        <fullName evidence="1">Uncharacterized protein</fullName>
    </submittedName>
</protein>
<organism evidence="1 2">
    <name type="scientific">Cyclotella atomus</name>
    <dbReference type="NCBI Taxonomy" id="382360"/>
    <lineage>
        <taxon>Eukaryota</taxon>
        <taxon>Sar</taxon>
        <taxon>Stramenopiles</taxon>
        <taxon>Ochrophyta</taxon>
        <taxon>Bacillariophyta</taxon>
        <taxon>Coscinodiscophyceae</taxon>
        <taxon>Thalassiosirophycidae</taxon>
        <taxon>Stephanodiscales</taxon>
        <taxon>Stephanodiscaceae</taxon>
        <taxon>Cyclotella</taxon>
    </lineage>
</organism>
<name>A0ABD3QT94_9STRA</name>
<dbReference type="EMBL" id="JALLPJ020000067">
    <property type="protein sequence ID" value="KAL3803575.1"/>
    <property type="molecule type" value="Genomic_DNA"/>
</dbReference>
<accession>A0ABD3QT94</accession>
<evidence type="ECO:0000313" key="2">
    <source>
        <dbReference type="Proteomes" id="UP001530400"/>
    </source>
</evidence>
<dbReference type="Proteomes" id="UP001530400">
    <property type="component" value="Unassembled WGS sequence"/>
</dbReference>
<comment type="caution">
    <text evidence="1">The sequence shown here is derived from an EMBL/GenBank/DDBJ whole genome shotgun (WGS) entry which is preliminary data.</text>
</comment>
<proteinExistence type="predicted"/>
<keyword evidence="2" id="KW-1185">Reference proteome</keyword>
<gene>
    <name evidence="1" type="ORF">ACHAWO_012890</name>
</gene>
<dbReference type="AlphaFoldDB" id="A0ABD3QT94"/>